<organism evidence="1">
    <name type="scientific">Physcomitrium patens</name>
    <name type="common">Spreading-leaved earth moss</name>
    <name type="synonym">Physcomitrella patens</name>
    <dbReference type="NCBI Taxonomy" id="3218"/>
    <lineage>
        <taxon>Eukaryota</taxon>
        <taxon>Viridiplantae</taxon>
        <taxon>Streptophyta</taxon>
        <taxon>Embryophyta</taxon>
        <taxon>Bryophyta</taxon>
        <taxon>Bryophytina</taxon>
        <taxon>Bryopsida</taxon>
        <taxon>Funariidae</taxon>
        <taxon>Funariales</taxon>
        <taxon>Funariaceae</taxon>
        <taxon>Physcomitrium</taxon>
    </lineage>
</organism>
<dbReference type="EnsemblPlants" id="Pp3c4_840V3.1">
    <property type="protein sequence ID" value="PAC:32919555.CDS.1"/>
    <property type="gene ID" value="Pp3c4_840"/>
</dbReference>
<dbReference type="Gramene" id="Pp3c4_840V3.2">
    <property type="protein sequence ID" value="PAC:32919556.CDS.1"/>
    <property type="gene ID" value="Pp3c4_840"/>
</dbReference>
<dbReference type="Gramene" id="Pp3c4_840V3.1">
    <property type="protein sequence ID" value="PAC:32919555.CDS.1"/>
    <property type="gene ID" value="Pp3c4_840"/>
</dbReference>
<gene>
    <name evidence="1" type="ORF">PHYPA_005590</name>
</gene>
<reference evidence="2" key="3">
    <citation type="submission" date="2020-12" db="UniProtKB">
        <authorList>
            <consortium name="EnsemblPlants"/>
        </authorList>
    </citation>
    <scope>IDENTIFICATION</scope>
</reference>
<dbReference type="InParanoid" id="A0A2K1KLP7"/>
<dbReference type="EMBL" id="ABEU02000004">
    <property type="protein sequence ID" value="PNR54697.1"/>
    <property type="molecule type" value="Genomic_DNA"/>
</dbReference>
<keyword evidence="3" id="KW-1185">Reference proteome</keyword>
<evidence type="ECO:0000313" key="3">
    <source>
        <dbReference type="Proteomes" id="UP000006727"/>
    </source>
</evidence>
<protein>
    <submittedName>
        <fullName evidence="1 2">Uncharacterized protein</fullName>
    </submittedName>
</protein>
<sequence>MESPDGVIRVNHLSPRAADKGSMRIGGAMSLKASEIVTHRKSLDRPHEGCTVLQSLESMLSRAVCMCM</sequence>
<proteinExistence type="predicted"/>
<reference evidence="1 3" key="1">
    <citation type="journal article" date="2008" name="Science">
        <title>The Physcomitrella genome reveals evolutionary insights into the conquest of land by plants.</title>
        <authorList>
            <person name="Rensing S."/>
            <person name="Lang D."/>
            <person name="Zimmer A."/>
            <person name="Terry A."/>
            <person name="Salamov A."/>
            <person name="Shapiro H."/>
            <person name="Nishiyama T."/>
            <person name="Perroud P.-F."/>
            <person name="Lindquist E."/>
            <person name="Kamisugi Y."/>
            <person name="Tanahashi T."/>
            <person name="Sakakibara K."/>
            <person name="Fujita T."/>
            <person name="Oishi K."/>
            <person name="Shin-I T."/>
            <person name="Kuroki Y."/>
            <person name="Toyoda A."/>
            <person name="Suzuki Y."/>
            <person name="Hashimoto A."/>
            <person name="Yamaguchi K."/>
            <person name="Sugano A."/>
            <person name="Kohara Y."/>
            <person name="Fujiyama A."/>
            <person name="Anterola A."/>
            <person name="Aoki S."/>
            <person name="Ashton N."/>
            <person name="Barbazuk W.B."/>
            <person name="Barker E."/>
            <person name="Bennetzen J."/>
            <person name="Bezanilla M."/>
            <person name="Blankenship R."/>
            <person name="Cho S.H."/>
            <person name="Dutcher S."/>
            <person name="Estelle M."/>
            <person name="Fawcett J.A."/>
            <person name="Gundlach H."/>
            <person name="Hanada K."/>
            <person name="Heyl A."/>
            <person name="Hicks K.A."/>
            <person name="Hugh J."/>
            <person name="Lohr M."/>
            <person name="Mayer K."/>
            <person name="Melkozernov A."/>
            <person name="Murata T."/>
            <person name="Nelson D."/>
            <person name="Pils B."/>
            <person name="Prigge M."/>
            <person name="Reiss B."/>
            <person name="Renner T."/>
            <person name="Rombauts S."/>
            <person name="Rushton P."/>
            <person name="Sanderfoot A."/>
            <person name="Schween G."/>
            <person name="Shiu S.-H."/>
            <person name="Stueber K."/>
            <person name="Theodoulou F.L."/>
            <person name="Tu H."/>
            <person name="Van de Peer Y."/>
            <person name="Verrier P.J."/>
            <person name="Waters E."/>
            <person name="Wood A."/>
            <person name="Yang L."/>
            <person name="Cove D."/>
            <person name="Cuming A."/>
            <person name="Hasebe M."/>
            <person name="Lucas S."/>
            <person name="Mishler D.B."/>
            <person name="Reski R."/>
            <person name="Grigoriev I."/>
            <person name="Quatrano R.S."/>
            <person name="Boore J.L."/>
        </authorList>
    </citation>
    <scope>NUCLEOTIDE SEQUENCE [LARGE SCALE GENOMIC DNA]</scope>
    <source>
        <strain evidence="2 3">cv. Gransden 2004</strain>
    </source>
</reference>
<dbReference type="AlphaFoldDB" id="A0A2K1KLP7"/>
<name>A0A2K1KLP7_PHYPA</name>
<dbReference type="Proteomes" id="UP000006727">
    <property type="component" value="Chromosome 4"/>
</dbReference>
<reference evidence="1 3" key="2">
    <citation type="journal article" date="2018" name="Plant J.">
        <title>The Physcomitrella patens chromosome-scale assembly reveals moss genome structure and evolution.</title>
        <authorList>
            <person name="Lang D."/>
            <person name="Ullrich K.K."/>
            <person name="Murat F."/>
            <person name="Fuchs J."/>
            <person name="Jenkins J."/>
            <person name="Haas F.B."/>
            <person name="Piednoel M."/>
            <person name="Gundlach H."/>
            <person name="Van Bel M."/>
            <person name="Meyberg R."/>
            <person name="Vives C."/>
            <person name="Morata J."/>
            <person name="Symeonidi A."/>
            <person name="Hiss M."/>
            <person name="Muchero W."/>
            <person name="Kamisugi Y."/>
            <person name="Saleh O."/>
            <person name="Blanc G."/>
            <person name="Decker E.L."/>
            <person name="van Gessel N."/>
            <person name="Grimwood J."/>
            <person name="Hayes R.D."/>
            <person name="Graham S.W."/>
            <person name="Gunter L.E."/>
            <person name="McDaniel S.F."/>
            <person name="Hoernstein S.N.W."/>
            <person name="Larsson A."/>
            <person name="Li F.W."/>
            <person name="Perroud P.F."/>
            <person name="Phillips J."/>
            <person name="Ranjan P."/>
            <person name="Rokshar D.S."/>
            <person name="Rothfels C.J."/>
            <person name="Schneider L."/>
            <person name="Shu S."/>
            <person name="Stevenson D.W."/>
            <person name="Thummler F."/>
            <person name="Tillich M."/>
            <person name="Villarreal Aguilar J.C."/>
            <person name="Widiez T."/>
            <person name="Wong G.K."/>
            <person name="Wymore A."/>
            <person name="Zhang Y."/>
            <person name="Zimmer A.D."/>
            <person name="Quatrano R.S."/>
            <person name="Mayer K.F.X."/>
            <person name="Goodstein D."/>
            <person name="Casacuberta J.M."/>
            <person name="Vandepoele K."/>
            <person name="Reski R."/>
            <person name="Cuming A.C."/>
            <person name="Tuskan G.A."/>
            <person name="Maumus F."/>
            <person name="Salse J."/>
            <person name="Schmutz J."/>
            <person name="Rensing S.A."/>
        </authorList>
    </citation>
    <scope>NUCLEOTIDE SEQUENCE [LARGE SCALE GENOMIC DNA]</scope>
    <source>
        <strain evidence="2 3">cv. Gransden 2004</strain>
    </source>
</reference>
<accession>A0A2K1KLP7</accession>
<evidence type="ECO:0000313" key="2">
    <source>
        <dbReference type="EnsemblPlants" id="PAC:32919555.CDS.1"/>
    </source>
</evidence>
<dbReference type="EnsemblPlants" id="Pp3c4_840V3.2">
    <property type="protein sequence ID" value="PAC:32919556.CDS.1"/>
    <property type="gene ID" value="Pp3c4_840"/>
</dbReference>
<evidence type="ECO:0000313" key="1">
    <source>
        <dbReference type="EMBL" id="PNR54697.1"/>
    </source>
</evidence>